<reference evidence="1" key="1">
    <citation type="journal article" date="2021" name="Proc. Natl. Acad. Sci. U.S.A.">
        <title>A Catalog of Tens of Thousands of Viruses from Human Metagenomes Reveals Hidden Associations with Chronic Diseases.</title>
        <authorList>
            <person name="Tisza M.J."/>
            <person name="Buck C.B."/>
        </authorList>
    </citation>
    <scope>NUCLEOTIDE SEQUENCE</scope>
    <source>
        <strain evidence="1">CtK0l2</strain>
    </source>
</reference>
<accession>A0A8S5NL41</accession>
<organism evidence="1">
    <name type="scientific">Siphoviridae sp. ctK0l2</name>
    <dbReference type="NCBI Taxonomy" id="2826243"/>
    <lineage>
        <taxon>Viruses</taxon>
        <taxon>Duplodnaviria</taxon>
        <taxon>Heunggongvirae</taxon>
        <taxon>Uroviricota</taxon>
        <taxon>Caudoviricetes</taxon>
    </lineage>
</organism>
<dbReference type="EMBL" id="BK015181">
    <property type="protein sequence ID" value="DAD94795.1"/>
    <property type="molecule type" value="Genomic_DNA"/>
</dbReference>
<sequence>MTKLLSGLTVALLLCLWGYSQSQPHTGQITAKFSQQGEYFLQVVGDNGELLNIPTDYKTYTASQKGQMIPQ</sequence>
<proteinExistence type="predicted"/>
<protein>
    <submittedName>
        <fullName evidence="1">Uncharacterized protein</fullName>
    </submittedName>
</protein>
<evidence type="ECO:0000313" key="1">
    <source>
        <dbReference type="EMBL" id="DAD94795.1"/>
    </source>
</evidence>
<name>A0A8S5NL41_9CAUD</name>